<feature type="non-terminal residue" evidence="2">
    <location>
        <position position="1"/>
    </location>
</feature>
<dbReference type="VEuPathDB" id="TriTrypDB:BSAL_20390"/>
<feature type="region of interest" description="Disordered" evidence="1">
    <location>
        <begin position="20"/>
        <end position="45"/>
    </location>
</feature>
<keyword evidence="3" id="KW-1185">Reference proteome</keyword>
<gene>
    <name evidence="2" type="ORF">BSAL_20390</name>
</gene>
<sequence>PNRSIPVGVSALIRVATSATSDKALAKPRTSRKGPPTDDEEDDDDPQVKFLKFQSQFGNNQQLALQGCSTFLKYSKSFRVPKSGGGGGGQWLVVLVDNKSVFRTWDAIREWPRAFVGEEPQLVSAAFFDEANSSTSPLKLTGVFTFSPTGAAFFDEANSGNTPLKLTGVFTFSPTGDETSVYYLEGFDDFEFLEGIEQTAEMQGCTCANDSLSVSSGDYGEMSLNCPALECITCAAMIGLSDVASSMTASANVPKRDIKGSAVTKQENRAKDDDDDDGDDVACVGDERKFIARFSRKDVARLGLEVFLSRTKAYRVPGTMQRNGQKDWIVLVLEDDETYLRWEDILHWPRAF</sequence>
<accession>A0A0S4KKK1</accession>
<organism evidence="2 3">
    <name type="scientific">Bodo saltans</name>
    <name type="common">Flagellated protozoan</name>
    <dbReference type="NCBI Taxonomy" id="75058"/>
    <lineage>
        <taxon>Eukaryota</taxon>
        <taxon>Discoba</taxon>
        <taxon>Euglenozoa</taxon>
        <taxon>Kinetoplastea</taxon>
        <taxon>Metakinetoplastina</taxon>
        <taxon>Eubodonida</taxon>
        <taxon>Bodonidae</taxon>
        <taxon>Bodo</taxon>
    </lineage>
</organism>
<protein>
    <submittedName>
        <fullName evidence="2">Uncharacterized protein</fullName>
    </submittedName>
</protein>
<dbReference type="Proteomes" id="UP000051952">
    <property type="component" value="Unassembled WGS sequence"/>
</dbReference>
<evidence type="ECO:0000313" key="2">
    <source>
        <dbReference type="EMBL" id="CUI14926.1"/>
    </source>
</evidence>
<proteinExistence type="predicted"/>
<evidence type="ECO:0000313" key="3">
    <source>
        <dbReference type="Proteomes" id="UP000051952"/>
    </source>
</evidence>
<reference evidence="3" key="1">
    <citation type="submission" date="2015-09" db="EMBL/GenBank/DDBJ databases">
        <authorList>
            <consortium name="Pathogen Informatics"/>
        </authorList>
    </citation>
    <scope>NUCLEOTIDE SEQUENCE [LARGE SCALE GENOMIC DNA]</scope>
    <source>
        <strain evidence="3">Lake Konstanz</strain>
    </source>
</reference>
<dbReference type="EMBL" id="CYKH01001720">
    <property type="protein sequence ID" value="CUI14926.1"/>
    <property type="molecule type" value="Genomic_DNA"/>
</dbReference>
<dbReference type="AlphaFoldDB" id="A0A0S4KKK1"/>
<name>A0A0S4KKK1_BODSA</name>
<feature type="region of interest" description="Disordered" evidence="1">
    <location>
        <begin position="258"/>
        <end position="278"/>
    </location>
</feature>
<evidence type="ECO:0000256" key="1">
    <source>
        <dbReference type="SAM" id="MobiDB-lite"/>
    </source>
</evidence>
<feature type="non-terminal residue" evidence="2">
    <location>
        <position position="352"/>
    </location>
</feature>